<dbReference type="EMBL" id="OX459119">
    <property type="protein sequence ID" value="CAI9092904.1"/>
    <property type="molecule type" value="Genomic_DNA"/>
</dbReference>
<evidence type="ECO:0000256" key="6">
    <source>
        <dbReference type="SAM" id="MobiDB-lite"/>
    </source>
</evidence>
<dbReference type="AlphaFoldDB" id="A0AAV1CE18"/>
<dbReference type="PROSITE" id="PS50888">
    <property type="entry name" value="BHLH"/>
    <property type="match status" value="1"/>
</dbReference>
<name>A0AAV1CE18_OLDCO</name>
<keyword evidence="5" id="KW-0175">Coiled coil</keyword>
<dbReference type="SUPFAM" id="SSF47459">
    <property type="entry name" value="HLH, helix-loop-helix DNA-binding domain"/>
    <property type="match status" value="1"/>
</dbReference>
<dbReference type="InterPro" id="IPR036638">
    <property type="entry name" value="HLH_DNA-bd_sf"/>
</dbReference>
<dbReference type="GO" id="GO:0046983">
    <property type="term" value="F:protein dimerization activity"/>
    <property type="evidence" value="ECO:0007669"/>
    <property type="project" value="InterPro"/>
</dbReference>
<keyword evidence="2" id="KW-0805">Transcription regulation</keyword>
<proteinExistence type="predicted"/>
<dbReference type="PANTHER" id="PTHR13935:SF46">
    <property type="entry name" value="TRANSCRIPTION FACTOR BHLH167-RELATED"/>
    <property type="match status" value="1"/>
</dbReference>
<evidence type="ECO:0000256" key="5">
    <source>
        <dbReference type="SAM" id="Coils"/>
    </source>
</evidence>
<feature type="coiled-coil region" evidence="5">
    <location>
        <begin position="75"/>
        <end position="109"/>
    </location>
</feature>
<evidence type="ECO:0000256" key="1">
    <source>
        <dbReference type="ARBA" id="ARBA00004123"/>
    </source>
</evidence>
<evidence type="ECO:0000256" key="3">
    <source>
        <dbReference type="ARBA" id="ARBA00023163"/>
    </source>
</evidence>
<dbReference type="GO" id="GO:0000981">
    <property type="term" value="F:DNA-binding transcription factor activity, RNA polymerase II-specific"/>
    <property type="evidence" value="ECO:0007669"/>
    <property type="project" value="TreeGrafter"/>
</dbReference>
<reference evidence="8" key="1">
    <citation type="submission" date="2023-03" db="EMBL/GenBank/DDBJ databases">
        <authorList>
            <person name="Julca I."/>
        </authorList>
    </citation>
    <scope>NUCLEOTIDE SEQUENCE</scope>
</reference>
<evidence type="ECO:0000256" key="2">
    <source>
        <dbReference type="ARBA" id="ARBA00023015"/>
    </source>
</evidence>
<dbReference type="PANTHER" id="PTHR13935">
    <property type="entry name" value="ACHAETE-SCUTE TRANSCRIPTION FACTOR-RELATED"/>
    <property type="match status" value="1"/>
</dbReference>
<dbReference type="GO" id="GO:0000977">
    <property type="term" value="F:RNA polymerase II transcription regulatory region sequence-specific DNA binding"/>
    <property type="evidence" value="ECO:0007669"/>
    <property type="project" value="TreeGrafter"/>
</dbReference>
<organism evidence="8 9">
    <name type="scientific">Oldenlandia corymbosa var. corymbosa</name>
    <dbReference type="NCBI Taxonomy" id="529605"/>
    <lineage>
        <taxon>Eukaryota</taxon>
        <taxon>Viridiplantae</taxon>
        <taxon>Streptophyta</taxon>
        <taxon>Embryophyta</taxon>
        <taxon>Tracheophyta</taxon>
        <taxon>Spermatophyta</taxon>
        <taxon>Magnoliopsida</taxon>
        <taxon>eudicotyledons</taxon>
        <taxon>Gunneridae</taxon>
        <taxon>Pentapetalae</taxon>
        <taxon>asterids</taxon>
        <taxon>lamiids</taxon>
        <taxon>Gentianales</taxon>
        <taxon>Rubiaceae</taxon>
        <taxon>Rubioideae</taxon>
        <taxon>Spermacoceae</taxon>
        <taxon>Hedyotis-Oldenlandia complex</taxon>
        <taxon>Oldenlandia</taxon>
    </lineage>
</organism>
<dbReference type="InterPro" id="IPR015660">
    <property type="entry name" value="MASH1/Ascl1a-like"/>
</dbReference>
<feature type="domain" description="BHLH" evidence="7">
    <location>
        <begin position="33"/>
        <end position="85"/>
    </location>
</feature>
<accession>A0AAV1CE18</accession>
<feature type="region of interest" description="Disordered" evidence="6">
    <location>
        <begin position="1"/>
        <end position="43"/>
    </location>
</feature>
<evidence type="ECO:0000259" key="7">
    <source>
        <dbReference type="PROSITE" id="PS50888"/>
    </source>
</evidence>
<dbReference type="SMART" id="SM00353">
    <property type="entry name" value="HLH"/>
    <property type="match status" value="1"/>
</dbReference>
<keyword evidence="9" id="KW-1185">Reference proteome</keyword>
<dbReference type="Pfam" id="PF00010">
    <property type="entry name" value="HLH"/>
    <property type="match status" value="1"/>
</dbReference>
<dbReference type="Gene3D" id="4.10.280.10">
    <property type="entry name" value="Helix-loop-helix DNA-binding domain"/>
    <property type="match status" value="1"/>
</dbReference>
<protein>
    <submittedName>
        <fullName evidence="8">OLC1v1028264C2</fullName>
    </submittedName>
</protein>
<evidence type="ECO:0000313" key="9">
    <source>
        <dbReference type="Proteomes" id="UP001161247"/>
    </source>
</evidence>
<evidence type="ECO:0000313" key="8">
    <source>
        <dbReference type="EMBL" id="CAI9092904.1"/>
    </source>
</evidence>
<dbReference type="InterPro" id="IPR011598">
    <property type="entry name" value="bHLH_dom"/>
</dbReference>
<gene>
    <name evidence="8" type="ORF">OLC1_LOCUS4458</name>
</gene>
<dbReference type="GO" id="GO:0090575">
    <property type="term" value="C:RNA polymerase II transcription regulator complex"/>
    <property type="evidence" value="ECO:0007669"/>
    <property type="project" value="TreeGrafter"/>
</dbReference>
<comment type="subcellular location">
    <subcellularLocation>
        <location evidence="1">Nucleus</location>
    </subcellularLocation>
</comment>
<keyword evidence="4" id="KW-0539">Nucleus</keyword>
<sequence length="202" mass="22280">MQPRSKLKTPKGDGIKQLSVRKANKMPAETSPQKPAGRGVIEKNRRQQMKNLYSNLASLLPPLNSKEKMPLPALLNRSCQYVKQLKERVEKLKTEREGLKEDLAVAAVDLHERGPELEVNLVTGLNKGFLLPKVLRVLQEEGAQVLSANYSSSTDRIFYSITSQALYPRIGIDTSKLRERLKLLSGISSVSPAGQATGTSSS</sequence>
<keyword evidence="3" id="KW-0804">Transcription</keyword>
<dbReference type="Proteomes" id="UP001161247">
    <property type="component" value="Chromosome 2"/>
</dbReference>
<evidence type="ECO:0000256" key="4">
    <source>
        <dbReference type="ARBA" id="ARBA00023242"/>
    </source>
</evidence>